<comment type="caution">
    <text evidence="1">The sequence shown here is derived from an EMBL/GenBank/DDBJ whole genome shotgun (WGS) entry which is preliminary data.</text>
</comment>
<accession>M1VTS7</accession>
<organism evidence="1 2">
    <name type="scientific">Claviceps purpurea (strain 20.1)</name>
    <name type="common">Ergot fungus</name>
    <name type="synonym">Sphacelia segetum</name>
    <dbReference type="NCBI Taxonomy" id="1111077"/>
    <lineage>
        <taxon>Eukaryota</taxon>
        <taxon>Fungi</taxon>
        <taxon>Dikarya</taxon>
        <taxon>Ascomycota</taxon>
        <taxon>Pezizomycotina</taxon>
        <taxon>Sordariomycetes</taxon>
        <taxon>Hypocreomycetidae</taxon>
        <taxon>Hypocreales</taxon>
        <taxon>Clavicipitaceae</taxon>
        <taxon>Claviceps</taxon>
    </lineage>
</organism>
<dbReference type="EMBL" id="CAGA01000001">
    <property type="protein sequence ID" value="CCE26542.1"/>
    <property type="molecule type" value="Genomic_DNA"/>
</dbReference>
<evidence type="ECO:0000313" key="2">
    <source>
        <dbReference type="Proteomes" id="UP000016801"/>
    </source>
</evidence>
<dbReference type="Proteomes" id="UP000016801">
    <property type="component" value="Unassembled WGS sequence"/>
</dbReference>
<name>M1VTS7_CLAP2</name>
<evidence type="ECO:0000313" key="1">
    <source>
        <dbReference type="EMBL" id="CCE26542.1"/>
    </source>
</evidence>
<dbReference type="OrthoDB" id="4167490at2759"/>
<sequence>MDILQKVRIPMDLITGPWDEEKRRRLYWLIRARHCVGGEPFNDIPYPWEVKLACLDAVLIHAEEPDRLVINCLFGQWIHTDLPQDEVHKRLVTLCRRLERGGDPPDIERFLGELINRLDDDGQFSEYHIEGGLW</sequence>
<dbReference type="eggNOG" id="ENOG502T0X6">
    <property type="taxonomic scope" value="Eukaryota"/>
</dbReference>
<gene>
    <name evidence="1" type="ORF">CPUR_00010</name>
</gene>
<dbReference type="HOGENOM" id="CLU_1895987_0_0_1"/>
<dbReference type="AlphaFoldDB" id="M1VTS7"/>
<keyword evidence="2" id="KW-1185">Reference proteome</keyword>
<proteinExistence type="predicted"/>
<protein>
    <submittedName>
        <fullName evidence="1">Uncharacterized protein</fullName>
    </submittedName>
</protein>
<dbReference type="VEuPathDB" id="FungiDB:CPUR_00010"/>
<reference evidence="1 2" key="1">
    <citation type="journal article" date="2013" name="PLoS Genet.">
        <title>Plant-symbiotic fungi as chemical engineers: Multi-genome analysis of the Clavicipitaceae reveals dynamics of alkaloid loci.</title>
        <authorList>
            <person name="Schardl C.L."/>
            <person name="Young C.A."/>
            <person name="Hesse U."/>
            <person name="Amyotte S.G."/>
            <person name="Andreeva K."/>
            <person name="Calie P.J."/>
            <person name="Fleetwood D.J."/>
            <person name="Haws D.C."/>
            <person name="Moore N."/>
            <person name="Oeser B."/>
            <person name="Panaccione D.G."/>
            <person name="Schweri K.K."/>
            <person name="Voisey C.R."/>
            <person name="Farman M.L."/>
            <person name="Jaromczyk J.W."/>
            <person name="Roe B.A."/>
            <person name="O'Sullivan D.M."/>
            <person name="Scott B."/>
            <person name="Tudzynski P."/>
            <person name="An Z."/>
            <person name="Arnaoudova E.G."/>
            <person name="Bullock C.T."/>
            <person name="Charlton N.D."/>
            <person name="Chen L."/>
            <person name="Cox M."/>
            <person name="Dinkins R.D."/>
            <person name="Florea S."/>
            <person name="Glenn A.E."/>
            <person name="Gordon A."/>
            <person name="Gueldener U."/>
            <person name="Harris D.R."/>
            <person name="Hollin W."/>
            <person name="Jaromczyk J."/>
            <person name="Johnson R.D."/>
            <person name="Khan A.K."/>
            <person name="Leistner E."/>
            <person name="Leuchtmann A."/>
            <person name="Li C."/>
            <person name="Liu J."/>
            <person name="Liu J."/>
            <person name="Liu M."/>
            <person name="Mace W."/>
            <person name="Machado C."/>
            <person name="Nagabhyru P."/>
            <person name="Pan J."/>
            <person name="Schmid J."/>
            <person name="Sugawara K."/>
            <person name="Steiner U."/>
            <person name="Takach J.E."/>
            <person name="Tanaka E."/>
            <person name="Webb J.S."/>
            <person name="Wilson E.V."/>
            <person name="Wiseman J.L."/>
            <person name="Yoshida R."/>
            <person name="Zeng Z."/>
        </authorList>
    </citation>
    <scope>NUCLEOTIDE SEQUENCE [LARGE SCALE GENOMIC DNA]</scope>
    <source>
        <strain evidence="1 2">20.1</strain>
    </source>
</reference>